<dbReference type="InterPro" id="IPR002921">
    <property type="entry name" value="Fungal_lipase-type"/>
</dbReference>
<dbReference type="SUPFAM" id="SSF52540">
    <property type="entry name" value="P-loop containing nucleoside triphosphate hydrolases"/>
    <property type="match status" value="1"/>
</dbReference>
<dbReference type="InterPro" id="IPR027417">
    <property type="entry name" value="P-loop_NTPase"/>
</dbReference>
<organism evidence="2 3">
    <name type="scientific">Fusarium acuminatum</name>
    <dbReference type="NCBI Taxonomy" id="5515"/>
    <lineage>
        <taxon>Eukaryota</taxon>
        <taxon>Fungi</taxon>
        <taxon>Dikarya</taxon>
        <taxon>Ascomycota</taxon>
        <taxon>Pezizomycotina</taxon>
        <taxon>Sordariomycetes</taxon>
        <taxon>Hypocreomycetidae</taxon>
        <taxon>Hypocreales</taxon>
        <taxon>Nectriaceae</taxon>
        <taxon>Fusarium</taxon>
        <taxon>Fusarium tricinctum species complex</taxon>
    </lineage>
</organism>
<proteinExistence type="predicted"/>
<gene>
    <name evidence="2" type="ORF">QYS62_003225</name>
</gene>
<dbReference type="Proteomes" id="UP001489902">
    <property type="component" value="Chromosome 2"/>
</dbReference>
<evidence type="ECO:0000259" key="1">
    <source>
        <dbReference type="Pfam" id="PF01764"/>
    </source>
</evidence>
<dbReference type="Gene3D" id="3.40.50.1820">
    <property type="entry name" value="alpha/beta hydrolase"/>
    <property type="match status" value="1"/>
</dbReference>
<dbReference type="Gene3D" id="3.40.50.300">
    <property type="entry name" value="P-loop containing nucleotide triphosphate hydrolases"/>
    <property type="match status" value="1"/>
</dbReference>
<feature type="domain" description="Fungal lipase-type" evidence="1">
    <location>
        <begin position="109"/>
        <end position="240"/>
    </location>
</feature>
<dbReference type="CDD" id="cd00882">
    <property type="entry name" value="Ras_like_GTPase"/>
    <property type="match status" value="1"/>
</dbReference>
<evidence type="ECO:0000313" key="2">
    <source>
        <dbReference type="EMBL" id="WZH42235.1"/>
    </source>
</evidence>
<name>A0ABZ2WPB3_9HYPO</name>
<evidence type="ECO:0000313" key="3">
    <source>
        <dbReference type="Proteomes" id="UP001489902"/>
    </source>
</evidence>
<dbReference type="SUPFAM" id="SSF53474">
    <property type="entry name" value="alpha/beta-Hydrolases"/>
    <property type="match status" value="1"/>
</dbReference>
<accession>A0ABZ2WPB3</accession>
<dbReference type="EMBL" id="CP151261">
    <property type="protein sequence ID" value="WZH42235.1"/>
    <property type="molecule type" value="Genomic_DNA"/>
</dbReference>
<dbReference type="InterPro" id="IPR029058">
    <property type="entry name" value="AB_hydrolase_fold"/>
</dbReference>
<protein>
    <recommendedName>
        <fullName evidence="1">Fungal lipase-type domain-containing protein</fullName>
    </recommendedName>
</protein>
<reference evidence="2 3" key="1">
    <citation type="submission" date="2024-04" db="EMBL/GenBank/DDBJ databases">
        <title>Complete genome sequence of Fusarium acuminatum.</title>
        <authorList>
            <person name="Lan B."/>
        </authorList>
    </citation>
    <scope>NUCLEOTIDE SEQUENCE [LARGE SCALE GENOMIC DNA]</scope>
    <source>
        <strain evidence="2">1A</strain>
    </source>
</reference>
<sequence>MQSTQGMLRDYINFDDQVAGLSAAEKINKELTFCGAAAVSLLCNEQEQDACVIDNLRTSDRFKFIRDLDLISSIWPLTSVAQKVEIKSTPPVLAWSQRLQTIFVGLCCTRDMRDVRSDLDVRLKAPEGVGSRFHAGFLDRSHEFVALVQELTKRHKVVVCGHSFGGALASTSTYLTMIEMIGFTAVPNAWEDSKLGLSVITFGSPSCYVAEPQGTTTSLRMDFSRNFHHVINPHDYIPFALNDATRRFKEFETITTNIQKVSPTIRALWPLFDFFLDYLAQTEVFCNLGCLYSIVTDRSGIRNCRQILMEDDIPEPPNPVQVERYHSMPHYYSILRDSIASRLPQLLPQSSQRKALSPEAIPSTLISLPDTVKACSCVVHSDRLTVSIHIDTPMVQYLLKRVTFKKGNDLINLPMLGISKSLGSEGESHVELGYQINEDDHKSFADIGEASIAIQRGITIHDVFGRSTDIQITSLQMMGLNEASLPATLGSIRMVMIRAFVTQTSRVQDLKSKSSNSVRVHTDEEIARLDDRIKPVVQHVDSLVADASPHLMGSTEGGKSQMLTVLTGAAEDYFKPGSDSLCRTLGIQSYDSDRLGAVFIDCPGFDDQTPQIKYMAEAVQELFAVIIIVIPMERTRSEAMESALNIAIKLLRNREDFRPIRILLSKADRLEHNRNNKQVFRNTLADVKEQFMNVLRCELGDGFTTFRQQPFHDGVITKSETLEDIVKPFSTHAQMSLEDTKALADCPPGTECKIERASHFENLCELADRGELWDVHSLRTWLWDLSPKSVPLPKERVREYF</sequence>
<dbReference type="Pfam" id="PF01764">
    <property type="entry name" value="Lipase_3"/>
    <property type="match status" value="1"/>
</dbReference>
<keyword evidence="3" id="KW-1185">Reference proteome</keyword>